<reference evidence="1 2" key="1">
    <citation type="submission" date="2018-07" db="EMBL/GenBank/DDBJ databases">
        <title>Comparative genomes isolates from brazilian mangrove.</title>
        <authorList>
            <person name="De Araujo J.E."/>
            <person name="Taketani R.G."/>
            <person name="Silva M.C.P."/>
            <person name="Lourenco M.V."/>
            <person name="Oliveira V.M."/>
            <person name="Andreote F.D."/>
        </authorList>
    </citation>
    <scope>NUCLEOTIDE SEQUENCE [LARGE SCALE GENOMIC DNA]</scope>
    <source>
        <strain evidence="1 2">HEX PRIS-MGV</strain>
    </source>
</reference>
<comment type="caution">
    <text evidence="1">The sequence shown here is derived from an EMBL/GenBank/DDBJ whole genome shotgun (WGS) entry which is preliminary data.</text>
</comment>
<sequence>MLAGDLSEIVKKISHLPLISLMARLLLALVVMLTGSSAWGQATVAPAPPAGGVGASIQGWDPYATTPQYGNFSTPAYSGQVYASPPPTSTYVPPGSYPPAPSAPPSNFATGPNSFFPQQPQPLYQPAQPFAQQQQQFQIPYERFMENLSFQYTFLPRLSDQEDTLGIQDFETSVTALFPNFLFSEHPLLVTPAFVLHLWDGPSTMVQDLPGNAYSAYLDFAWNPELTPRLYAELGFRAGIYTDFETMNTDSLRLQGLGVGNVRLTPTMTLKGGAVYIDRLDVKILPVVGLLWEPDSLTRFDITFPYPRLSKYWTTVGDRKVWWYVGGEYGGGSWTIQRYDFNTNQDVSDQIDINDYRVFIGLEATHPNRLRAYAEVGYVWDRNIVYRSPTPNLKVDDTVMLRLGFNF</sequence>
<name>A0A368KIZ2_9BACT</name>
<evidence type="ECO:0000313" key="1">
    <source>
        <dbReference type="EMBL" id="RCS40469.1"/>
    </source>
</evidence>
<proteinExistence type="predicted"/>
<protein>
    <submittedName>
        <fullName evidence="1">Uncharacterized protein</fullName>
    </submittedName>
</protein>
<dbReference type="EMBL" id="QPEX01000046">
    <property type="protein sequence ID" value="RCS40469.1"/>
    <property type="molecule type" value="Genomic_DNA"/>
</dbReference>
<accession>A0A368KIZ2</accession>
<dbReference type="AlphaFoldDB" id="A0A368KIZ2"/>
<gene>
    <name evidence="1" type="ORF">DTL42_24140</name>
</gene>
<dbReference type="Proteomes" id="UP000253562">
    <property type="component" value="Unassembled WGS sequence"/>
</dbReference>
<organism evidence="1 2">
    <name type="scientific">Bremerella cremea</name>
    <dbReference type="NCBI Taxonomy" id="1031537"/>
    <lineage>
        <taxon>Bacteria</taxon>
        <taxon>Pseudomonadati</taxon>
        <taxon>Planctomycetota</taxon>
        <taxon>Planctomycetia</taxon>
        <taxon>Pirellulales</taxon>
        <taxon>Pirellulaceae</taxon>
        <taxon>Bremerella</taxon>
    </lineage>
</organism>
<evidence type="ECO:0000313" key="2">
    <source>
        <dbReference type="Proteomes" id="UP000253562"/>
    </source>
</evidence>